<evidence type="ECO:0000259" key="3">
    <source>
        <dbReference type="PROSITE" id="PS50011"/>
    </source>
</evidence>
<dbReference type="InterPro" id="IPR011009">
    <property type="entry name" value="Kinase-like_dom_sf"/>
</dbReference>
<protein>
    <submittedName>
        <fullName evidence="5">Uncharacterized protein</fullName>
    </submittedName>
</protein>
<dbReference type="Gene3D" id="3.30.1120.120">
    <property type="match status" value="1"/>
</dbReference>
<feature type="region of interest" description="Disordered" evidence="2">
    <location>
        <begin position="538"/>
        <end position="569"/>
    </location>
</feature>
<dbReference type="Pfam" id="PF00069">
    <property type="entry name" value="Pkinase"/>
    <property type="match status" value="1"/>
</dbReference>
<feature type="non-terminal residue" evidence="5">
    <location>
        <position position="1105"/>
    </location>
</feature>
<reference evidence="5 6" key="1">
    <citation type="journal article" date="2010" name="Nat. Biotechnol.">
        <title>Genome sequence of the model mushroom Schizophyllum commune.</title>
        <authorList>
            <person name="Ohm R.A."/>
            <person name="de Jong J.F."/>
            <person name="Lugones L.G."/>
            <person name="Aerts A."/>
            <person name="Kothe E."/>
            <person name="Stajich J.E."/>
            <person name="de Vries R.P."/>
            <person name="Record E."/>
            <person name="Levasseur A."/>
            <person name="Baker S.E."/>
            <person name="Bartholomew K.A."/>
            <person name="Coutinho P.M."/>
            <person name="Erdmann S."/>
            <person name="Fowler T.J."/>
            <person name="Gathman A.C."/>
            <person name="Lombard V."/>
            <person name="Henrissat B."/>
            <person name="Knabe N."/>
            <person name="Kuees U."/>
            <person name="Lilly W.W."/>
            <person name="Lindquist E."/>
            <person name="Lucas S."/>
            <person name="Magnuson J.K."/>
            <person name="Piumi F."/>
            <person name="Raudaskoski M."/>
            <person name="Salamov A."/>
            <person name="Schmutz J."/>
            <person name="Schwarze F.W.M.R."/>
            <person name="vanKuyk P.A."/>
            <person name="Horton J.S."/>
            <person name="Grigoriev I.V."/>
            <person name="Woesten H.A.B."/>
        </authorList>
    </citation>
    <scope>NUCLEOTIDE SEQUENCE [LARGE SCALE GENOMIC DNA]</scope>
    <source>
        <strain evidence="6">H4-8 / FGSC 9210</strain>
    </source>
</reference>
<dbReference type="SUPFAM" id="SSF56112">
    <property type="entry name" value="Protein kinase-like (PK-like)"/>
    <property type="match status" value="1"/>
</dbReference>
<evidence type="ECO:0000256" key="1">
    <source>
        <dbReference type="ARBA" id="ARBA00004496"/>
    </source>
</evidence>
<dbReference type="PROSITE" id="PS50011">
    <property type="entry name" value="PROTEIN_KINASE_DOM"/>
    <property type="match status" value="1"/>
</dbReference>
<feature type="domain" description="Cryptic POLO box 1 (CPB1)" evidence="4">
    <location>
        <begin position="570"/>
        <end position="678"/>
    </location>
</feature>
<proteinExistence type="predicted"/>
<sequence>MLSVPRLASGSRETLTFQTCLQDFESIETLPSEGIYISELVRGTSALVKGRFFVLKTVIDPKHTGERDSEQCILQHLSHPSVTAFVASLSSRVHVVEHCSSGSLRQFLKERDHDHMAECEVASLLKGVADALEYLAQELIVHRDVNPDNIHLTSAGQPKLSNFSSATRLSSAKSTASGPYGAFEYRSPEMITSVPYDFATDVWSFGCVVFLCATGYHPFMARVPQMTADNIYRASYSIPRKASATLRNLLDYIFQPTATRISSRDLAWHPFFTESVEPAPGAGARPTTTGLASTIRKPSAFPVQRSQITRSVLGNIGNTDLRRLLSDEVSGISRARRIVSEPVGGKTSTPSLRWPSQPFRHQALSPPSRQPSPSQRLPTRPTTPSLDTSISTAPSSPESDESADPLAVNRHQCLPSEPLVNPLKRLVSGSSEPKRLLFDPVPRVVSDPMVQQRTASTSISKLRVISDANTQHRLVSEDFVSKRLVSNDIVKQRLISDLDAKHRLFSDATSKHRTLFVSSTPSDKLTLAEVEPAQPTTAYAPQAHSATPSHRIQSTVPSRPAQPVHSPLPIGTVRPTLFSTHLMAPKSHKALHGQVTVLPSRSLLIDFREAERRRGAKGTTVLVVGGDGERIKVYSAPHLSAPCCLTEPLAEYELEALPSSYWKSYNDAAALVEKIKQRTPRLVMYEENVKCTLMANAAPGDIELDFYSVDSARSASDDPGRKPTTTMRIRLSRKTRSLELIRDVGCSWTGLVAGAGSGPASGEAAPFGSGAVSASGSEWVRKTYVYSGDGYDDADALRDVGSHGMAALARFMEVCERVEADDDVGTNAATPYRAPEVTAHRASEAAAHCDTDVAGRSSTQDLLPSLDVAPPAAPTALPKDKPFLGNATPNLPSTRKDSRFLGLNVNRRPSKLWSGSYSAVIQAASGAGQELAVYADDSDSPEQDSTFRRDFRSIGALPALKADDASHELGDTGEQQDDEQALDDADAQPADDDSRIHVGASFFQSLDWTSLAVPGIATRFLPNVGWCIRYGSRVSQGGRFRIMYLDGATMDIDVDEEWVELQQEGVVVRVGMRDPRARRKLGGRMKAFEEFVSMFDEDEEDEGEV</sequence>
<dbReference type="InterPro" id="IPR000719">
    <property type="entry name" value="Prot_kinase_dom"/>
</dbReference>
<dbReference type="Proteomes" id="UP000007431">
    <property type="component" value="Unassembled WGS sequence"/>
</dbReference>
<organism evidence="6">
    <name type="scientific">Schizophyllum commune (strain H4-8 / FGSC 9210)</name>
    <name type="common">Split gill fungus</name>
    <dbReference type="NCBI Taxonomy" id="578458"/>
    <lineage>
        <taxon>Eukaryota</taxon>
        <taxon>Fungi</taxon>
        <taxon>Dikarya</taxon>
        <taxon>Basidiomycota</taxon>
        <taxon>Agaricomycotina</taxon>
        <taxon>Agaricomycetes</taxon>
        <taxon>Agaricomycetidae</taxon>
        <taxon>Agaricales</taxon>
        <taxon>Schizophyllaceae</taxon>
        <taxon>Schizophyllum</taxon>
    </lineage>
</organism>
<dbReference type="GO" id="GO:0005524">
    <property type="term" value="F:ATP binding"/>
    <property type="evidence" value="ECO:0007669"/>
    <property type="project" value="InterPro"/>
</dbReference>
<evidence type="ECO:0000259" key="4">
    <source>
        <dbReference type="PROSITE" id="PS51984"/>
    </source>
</evidence>
<feature type="region of interest" description="Disordered" evidence="2">
    <location>
        <begin position="340"/>
        <end position="405"/>
    </location>
</feature>
<dbReference type="eggNOG" id="KOG0575">
    <property type="taxonomic scope" value="Eukaryota"/>
</dbReference>
<evidence type="ECO:0000313" key="6">
    <source>
        <dbReference type="Proteomes" id="UP000007431"/>
    </source>
</evidence>
<evidence type="ECO:0000313" key="5">
    <source>
        <dbReference type="EMBL" id="EFI98954.1"/>
    </source>
</evidence>
<dbReference type="Gene3D" id="1.10.510.10">
    <property type="entry name" value="Transferase(Phosphotransferase) domain 1"/>
    <property type="match status" value="1"/>
</dbReference>
<dbReference type="InParanoid" id="D8Q017"/>
<dbReference type="CDD" id="cd00180">
    <property type="entry name" value="PKc"/>
    <property type="match status" value="1"/>
</dbReference>
<dbReference type="PANTHER" id="PTHR24361:SF613">
    <property type="entry name" value="NUCLEAR RECEPTOR-BINDING PROTEIN-RELATED"/>
    <property type="match status" value="1"/>
</dbReference>
<dbReference type="InterPro" id="IPR033699">
    <property type="entry name" value="POLO_box_Plk4_1"/>
</dbReference>
<dbReference type="PROSITE" id="PS51984">
    <property type="entry name" value="CPB1"/>
    <property type="match status" value="1"/>
</dbReference>
<keyword evidence="6" id="KW-1185">Reference proteome</keyword>
<feature type="region of interest" description="Disordered" evidence="2">
    <location>
        <begin position="962"/>
        <end position="993"/>
    </location>
</feature>
<dbReference type="GO" id="GO:0005737">
    <property type="term" value="C:cytoplasm"/>
    <property type="evidence" value="ECO:0007669"/>
    <property type="project" value="UniProtKB-SubCell"/>
</dbReference>
<evidence type="ECO:0000256" key="2">
    <source>
        <dbReference type="SAM" id="MobiDB-lite"/>
    </source>
</evidence>
<name>D8Q017_SCHCM</name>
<feature type="compositionally biased region" description="Low complexity" evidence="2">
    <location>
        <begin position="364"/>
        <end position="386"/>
    </location>
</feature>
<feature type="compositionally biased region" description="Polar residues" evidence="2">
    <location>
        <begin position="544"/>
        <end position="557"/>
    </location>
</feature>
<feature type="compositionally biased region" description="Acidic residues" evidence="2">
    <location>
        <begin position="974"/>
        <end position="991"/>
    </location>
</feature>
<gene>
    <name evidence="5" type="ORF">SCHCODRAFT_106922</name>
</gene>
<feature type="region of interest" description="Disordered" evidence="2">
    <location>
        <begin position="872"/>
        <end position="897"/>
    </location>
</feature>
<dbReference type="OMA" id="EREGINM"/>
<dbReference type="eggNOG" id="KOG0589">
    <property type="taxonomic scope" value="Eukaryota"/>
</dbReference>
<dbReference type="EMBL" id="GL377304">
    <property type="protein sequence ID" value="EFI98954.1"/>
    <property type="molecule type" value="Genomic_DNA"/>
</dbReference>
<dbReference type="AlphaFoldDB" id="D8Q017"/>
<dbReference type="InterPro" id="IPR053235">
    <property type="entry name" value="Ser_Thr_kinase"/>
</dbReference>
<dbReference type="GO" id="GO:0004674">
    <property type="term" value="F:protein serine/threonine kinase activity"/>
    <property type="evidence" value="ECO:0007669"/>
    <property type="project" value="TreeGrafter"/>
</dbReference>
<dbReference type="HOGENOM" id="CLU_013001_0_0_1"/>
<dbReference type="STRING" id="578458.D8Q017"/>
<accession>D8Q017</accession>
<dbReference type="InterPro" id="IPR046437">
    <property type="entry name" value="Ser_Thr-PK_POLO_box_1_sf"/>
</dbReference>
<feature type="domain" description="Protein kinase" evidence="3">
    <location>
        <begin position="24"/>
        <end position="272"/>
    </location>
</feature>
<comment type="subcellular location">
    <subcellularLocation>
        <location evidence="1">Cytoplasm</location>
    </subcellularLocation>
</comment>
<dbReference type="PANTHER" id="PTHR24361">
    <property type="entry name" value="MITOGEN-ACTIVATED KINASE KINASE KINASE"/>
    <property type="match status" value="1"/>
</dbReference>
<dbReference type="VEuPathDB" id="FungiDB:SCHCODRAFT_02569377"/>